<feature type="transmembrane region" description="Helical" evidence="10">
    <location>
        <begin position="183"/>
        <end position="203"/>
    </location>
</feature>
<gene>
    <name evidence="12" type="ORF">ENV62_09205</name>
</gene>
<keyword evidence="8 10" id="KW-1133">Transmembrane helix</keyword>
<dbReference type="Pfam" id="PF02163">
    <property type="entry name" value="Peptidase_M50"/>
    <property type="match status" value="1"/>
</dbReference>
<organism evidence="12">
    <name type="scientific">Desulfobacca acetoxidans</name>
    <dbReference type="NCBI Taxonomy" id="60893"/>
    <lineage>
        <taxon>Bacteria</taxon>
        <taxon>Pseudomonadati</taxon>
        <taxon>Thermodesulfobacteriota</taxon>
        <taxon>Desulfobaccia</taxon>
        <taxon>Desulfobaccales</taxon>
        <taxon>Desulfobaccaceae</taxon>
        <taxon>Desulfobacca</taxon>
    </lineage>
</organism>
<comment type="similarity">
    <text evidence="3">Belongs to the peptidase M50B family.</text>
</comment>
<feature type="transmembrane region" description="Helical" evidence="10">
    <location>
        <begin position="116"/>
        <end position="134"/>
    </location>
</feature>
<keyword evidence="4 12" id="KW-0645">Protease</keyword>
<dbReference type="InterPro" id="IPR044838">
    <property type="entry name" value="EGY1-like"/>
</dbReference>
<feature type="domain" description="Peptidase M50" evidence="11">
    <location>
        <begin position="86"/>
        <end position="252"/>
    </location>
</feature>
<accession>A0A7C3SM78</accession>
<dbReference type="GO" id="GO:0008233">
    <property type="term" value="F:peptidase activity"/>
    <property type="evidence" value="ECO:0007669"/>
    <property type="project" value="UniProtKB-KW"/>
</dbReference>
<reference evidence="12" key="1">
    <citation type="journal article" date="2020" name="mSystems">
        <title>Genome- and Community-Level Interaction Insights into Carbon Utilization and Element Cycling Functions of Hydrothermarchaeota in Hydrothermal Sediment.</title>
        <authorList>
            <person name="Zhou Z."/>
            <person name="Liu Y."/>
            <person name="Xu W."/>
            <person name="Pan J."/>
            <person name="Luo Z.H."/>
            <person name="Li M."/>
        </authorList>
    </citation>
    <scope>NUCLEOTIDE SEQUENCE [LARGE SCALE GENOMIC DNA]</scope>
    <source>
        <strain evidence="12">SpSt-776</strain>
    </source>
</reference>
<proteinExistence type="inferred from homology"/>
<evidence type="ECO:0000256" key="3">
    <source>
        <dbReference type="ARBA" id="ARBA00007931"/>
    </source>
</evidence>
<protein>
    <submittedName>
        <fullName evidence="12">Site-2 protease family protein</fullName>
    </submittedName>
</protein>
<keyword evidence="6" id="KW-0378">Hydrolase</keyword>
<evidence type="ECO:0000256" key="4">
    <source>
        <dbReference type="ARBA" id="ARBA00022670"/>
    </source>
</evidence>
<evidence type="ECO:0000256" key="10">
    <source>
        <dbReference type="SAM" id="Phobius"/>
    </source>
</evidence>
<feature type="transmembrane region" description="Helical" evidence="10">
    <location>
        <begin position="146"/>
        <end position="171"/>
    </location>
</feature>
<dbReference type="GO" id="GO:0016020">
    <property type="term" value="C:membrane"/>
    <property type="evidence" value="ECO:0007669"/>
    <property type="project" value="UniProtKB-SubCell"/>
</dbReference>
<dbReference type="AlphaFoldDB" id="A0A7C3SM78"/>
<keyword evidence="9 10" id="KW-0472">Membrane</keyword>
<evidence type="ECO:0000256" key="9">
    <source>
        <dbReference type="ARBA" id="ARBA00023136"/>
    </source>
</evidence>
<keyword evidence="5 10" id="KW-0812">Transmembrane</keyword>
<evidence type="ECO:0000256" key="8">
    <source>
        <dbReference type="ARBA" id="ARBA00022989"/>
    </source>
</evidence>
<keyword evidence="7" id="KW-0809">Transit peptide</keyword>
<dbReference type="CDD" id="cd06160">
    <property type="entry name" value="S2P-M50_like_2"/>
    <property type="match status" value="1"/>
</dbReference>
<comment type="caution">
    <text evidence="12">The sequence shown here is derived from an EMBL/GenBank/DDBJ whole genome shotgun (WGS) entry which is preliminary data.</text>
</comment>
<comment type="cofactor">
    <cofactor evidence="1">
        <name>Zn(2+)</name>
        <dbReference type="ChEBI" id="CHEBI:29105"/>
    </cofactor>
</comment>
<dbReference type="PANTHER" id="PTHR31412:SF0">
    <property type="entry name" value="ZINC METALLOPROTEASE EGY1, CHLOROPLASTIC-RELATED"/>
    <property type="match status" value="1"/>
</dbReference>
<evidence type="ECO:0000256" key="2">
    <source>
        <dbReference type="ARBA" id="ARBA00004141"/>
    </source>
</evidence>
<evidence type="ECO:0000256" key="5">
    <source>
        <dbReference type="ARBA" id="ARBA00022692"/>
    </source>
</evidence>
<dbReference type="PANTHER" id="PTHR31412">
    <property type="entry name" value="ZINC METALLOPROTEASE EGY1"/>
    <property type="match status" value="1"/>
</dbReference>
<evidence type="ECO:0000259" key="11">
    <source>
        <dbReference type="Pfam" id="PF02163"/>
    </source>
</evidence>
<feature type="transmembrane region" description="Helical" evidence="10">
    <location>
        <begin position="79"/>
        <end position="96"/>
    </location>
</feature>
<comment type="subcellular location">
    <subcellularLocation>
        <location evidence="2">Membrane</location>
        <topology evidence="2">Multi-pass membrane protein</topology>
    </subcellularLocation>
</comment>
<feature type="transmembrane region" description="Helical" evidence="10">
    <location>
        <begin position="210"/>
        <end position="232"/>
    </location>
</feature>
<dbReference type="GO" id="GO:0006508">
    <property type="term" value="P:proteolysis"/>
    <property type="evidence" value="ECO:0007669"/>
    <property type="project" value="UniProtKB-KW"/>
</dbReference>
<dbReference type="InterPro" id="IPR008915">
    <property type="entry name" value="Peptidase_M50"/>
</dbReference>
<feature type="transmembrane region" description="Helical" evidence="10">
    <location>
        <begin position="301"/>
        <end position="319"/>
    </location>
</feature>
<feature type="transmembrane region" description="Helical" evidence="10">
    <location>
        <begin position="252"/>
        <end position="281"/>
    </location>
</feature>
<evidence type="ECO:0000256" key="6">
    <source>
        <dbReference type="ARBA" id="ARBA00022801"/>
    </source>
</evidence>
<name>A0A7C3SM78_9BACT</name>
<feature type="transmembrane region" description="Helical" evidence="10">
    <location>
        <begin position="47"/>
        <end position="67"/>
    </location>
</feature>
<evidence type="ECO:0000313" key="12">
    <source>
        <dbReference type="EMBL" id="HGB15398.1"/>
    </source>
</evidence>
<dbReference type="EMBL" id="DTHB01000053">
    <property type="protein sequence ID" value="HGB15398.1"/>
    <property type="molecule type" value="Genomic_DNA"/>
</dbReference>
<evidence type="ECO:0000256" key="1">
    <source>
        <dbReference type="ARBA" id="ARBA00001947"/>
    </source>
</evidence>
<evidence type="ECO:0000256" key="7">
    <source>
        <dbReference type="ARBA" id="ARBA00022946"/>
    </source>
</evidence>
<sequence length="322" mass="35902">MENQRLIPNREPSEISRLILWQVRRFRTTPPWREPPPEEARPSPPRLWLHLLLFLATVITTITAGAIQQGVNPLETPGLLYKGIPFSFTLLLILGAHEMGHYLVSRYHRLDCSLPYFLPAPPFPFIIGTFGAFIRIRSPIQDKRALLDVGCSGPLVGVTVSMAALAVGLRLSVIKVMPPGAEGLILGEPLLFKFISWLIVGPLPPDHHVFLHPVAFAGWIGFLVTALNLIPVGQLDGGHVAYALFPAYHRKISLVCLAALVVFGTLVWQGWLVWAILLALLGLRHPPPAHYWVPLDRPRKILGLVTILVFVLTFTPSPFEWR</sequence>